<evidence type="ECO:0000256" key="1">
    <source>
        <dbReference type="ARBA" id="ARBA00023015"/>
    </source>
</evidence>
<dbReference type="Gene3D" id="1.10.10.10">
    <property type="entry name" value="Winged helix-like DNA-binding domain superfamily/Winged helix DNA-binding domain"/>
    <property type="match status" value="1"/>
</dbReference>
<evidence type="ECO:0000259" key="4">
    <source>
        <dbReference type="PROSITE" id="PS50995"/>
    </source>
</evidence>
<dbReference type="PANTHER" id="PTHR33164">
    <property type="entry name" value="TRANSCRIPTIONAL REGULATOR, MARR FAMILY"/>
    <property type="match status" value="1"/>
</dbReference>
<dbReference type="GO" id="GO:0003700">
    <property type="term" value="F:DNA-binding transcription factor activity"/>
    <property type="evidence" value="ECO:0007669"/>
    <property type="project" value="InterPro"/>
</dbReference>
<protein>
    <submittedName>
        <fullName evidence="5">DNA-binding transcriptional regulator, MarR family</fullName>
    </submittedName>
</protein>
<proteinExistence type="predicted"/>
<dbReference type="Proteomes" id="UP000198339">
    <property type="component" value="Unassembled WGS sequence"/>
</dbReference>
<dbReference type="Pfam" id="PF12802">
    <property type="entry name" value="MarR_2"/>
    <property type="match status" value="1"/>
</dbReference>
<dbReference type="EMBL" id="FZPA01000002">
    <property type="protein sequence ID" value="SNS60206.1"/>
    <property type="molecule type" value="Genomic_DNA"/>
</dbReference>
<dbReference type="InterPro" id="IPR000835">
    <property type="entry name" value="HTH_MarR-typ"/>
</dbReference>
<dbReference type="InterPro" id="IPR039422">
    <property type="entry name" value="MarR/SlyA-like"/>
</dbReference>
<evidence type="ECO:0000313" key="6">
    <source>
        <dbReference type="Proteomes" id="UP000198339"/>
    </source>
</evidence>
<organism evidence="5 6">
    <name type="scientific">Sphingopyxis indica</name>
    <dbReference type="NCBI Taxonomy" id="436663"/>
    <lineage>
        <taxon>Bacteria</taxon>
        <taxon>Pseudomonadati</taxon>
        <taxon>Pseudomonadota</taxon>
        <taxon>Alphaproteobacteria</taxon>
        <taxon>Sphingomonadales</taxon>
        <taxon>Sphingomonadaceae</taxon>
        <taxon>Sphingopyxis</taxon>
    </lineage>
</organism>
<reference evidence="5 6" key="1">
    <citation type="submission" date="2017-06" db="EMBL/GenBank/DDBJ databases">
        <authorList>
            <person name="Kim H.J."/>
            <person name="Triplett B.A."/>
        </authorList>
    </citation>
    <scope>NUCLEOTIDE SEQUENCE [LARGE SCALE GENOMIC DNA]</scope>
    <source>
        <strain evidence="5 6">DS15</strain>
    </source>
</reference>
<dbReference type="PROSITE" id="PS50995">
    <property type="entry name" value="HTH_MARR_2"/>
    <property type="match status" value="1"/>
</dbReference>
<keyword evidence="2 5" id="KW-0238">DNA-binding</keyword>
<accession>A0A239FSY3</accession>
<name>A0A239FSY3_9SPHN</name>
<dbReference type="SMART" id="SM00347">
    <property type="entry name" value="HTH_MARR"/>
    <property type="match status" value="1"/>
</dbReference>
<dbReference type="InterPro" id="IPR036390">
    <property type="entry name" value="WH_DNA-bd_sf"/>
</dbReference>
<dbReference type="InterPro" id="IPR036388">
    <property type="entry name" value="WH-like_DNA-bd_sf"/>
</dbReference>
<keyword evidence="6" id="KW-1185">Reference proteome</keyword>
<dbReference type="AlphaFoldDB" id="A0A239FSY3"/>
<evidence type="ECO:0000256" key="3">
    <source>
        <dbReference type="ARBA" id="ARBA00023163"/>
    </source>
</evidence>
<gene>
    <name evidence="5" type="ORF">SAMN06295955_102236</name>
</gene>
<evidence type="ECO:0000256" key="2">
    <source>
        <dbReference type="ARBA" id="ARBA00023125"/>
    </source>
</evidence>
<dbReference type="RefSeq" id="WP_089215006.1">
    <property type="nucleotide sequence ID" value="NZ_FZPA01000002.1"/>
</dbReference>
<dbReference type="OrthoDB" id="5974674at2"/>
<dbReference type="GO" id="GO:0006950">
    <property type="term" value="P:response to stress"/>
    <property type="evidence" value="ECO:0007669"/>
    <property type="project" value="TreeGrafter"/>
</dbReference>
<feature type="domain" description="HTH marR-type" evidence="4">
    <location>
        <begin position="13"/>
        <end position="145"/>
    </location>
</feature>
<dbReference type="PANTHER" id="PTHR33164:SF64">
    <property type="entry name" value="TRANSCRIPTIONAL REGULATOR SLYA"/>
    <property type="match status" value="1"/>
</dbReference>
<keyword evidence="1" id="KW-0805">Transcription regulation</keyword>
<dbReference type="GO" id="GO:0003677">
    <property type="term" value="F:DNA binding"/>
    <property type="evidence" value="ECO:0007669"/>
    <property type="project" value="UniProtKB-KW"/>
</dbReference>
<dbReference type="SUPFAM" id="SSF46785">
    <property type="entry name" value="Winged helix' DNA-binding domain"/>
    <property type="match status" value="1"/>
</dbReference>
<evidence type="ECO:0000313" key="5">
    <source>
        <dbReference type="EMBL" id="SNS60206.1"/>
    </source>
</evidence>
<keyword evidence="3" id="KW-0804">Transcription</keyword>
<sequence length="168" mass="18403">MIAHPDFSRLAGAAALGARLRRLSERLDRDSARVYAACGIKFEQRRFGILNQIALNGPMTVGEIAATLQVTHVSVSQARRSLETEALVESLSYAQDARRRPIALTSRGRSLVAKLAPVWEALDECARALNAEAGNLVPLLDRLDDALEARSLFDRTQDRLAARPNSPD</sequence>